<evidence type="ECO:0000256" key="1">
    <source>
        <dbReference type="ARBA" id="ARBA00022741"/>
    </source>
</evidence>
<dbReference type="InterPro" id="IPR025662">
    <property type="entry name" value="Sigma_54_int_dom_ATP-bd_1"/>
</dbReference>
<dbReference type="Gene3D" id="3.40.50.300">
    <property type="entry name" value="P-loop containing nucleotide triphosphate hydrolases"/>
    <property type="match status" value="1"/>
</dbReference>
<sequence>MQRFLPLLLEVWQQACRDIHIDRSAPAIAAVLARRLPLQRLLLYQLDPERDCLRCLARVQVSASVVLESAGIESELTREAFRRIARWCDRRGVIRGSTDALERDLPGLRLSDLAGSLMAGGLVSEGVSEGGSEGAGLGVVVLQAADTADFDETHEPLLAALLDPLGVAMQNDRTVRELSALRASAEADRTALLTRLGREDITDSVVGADAGLRQVMCGIELVAPKDTPVLILGETGAGKEVVARAIHRGSRRAAGPFLRVNCGAIPPELADSELFGHERGSFTGASMQRQGWFERADGGTLFLDEIGELLPALQVRLLRVLQDGTFERVGGQRQLRVDVRVVAATHRDLAAMVAAGRFRADLWYRINVFPLVLPALRERLEDIPAMAAHFALRAAKRLGLSPQLPTAEDLQLLRAYPWPGNVRELSAVIERAAILGNGGPLQIRTALGVDMPTVAREQVRAETPEPDQSLDDAVRRHIEAALTDCLGRIEGPFGAARRLEVNPHTLRARMRRLGIDWRRFRPAQL</sequence>
<keyword evidence="9" id="KW-1185">Reference proteome</keyword>
<dbReference type="EMBL" id="VWXX01000045">
    <property type="protein sequence ID" value="KAA6182529.1"/>
    <property type="molecule type" value="Genomic_DNA"/>
</dbReference>
<keyword evidence="1" id="KW-0547">Nucleotide-binding</keyword>
<dbReference type="SUPFAM" id="SSF52540">
    <property type="entry name" value="P-loop containing nucleoside triphosphate hydrolases"/>
    <property type="match status" value="1"/>
</dbReference>
<dbReference type="InterPro" id="IPR058031">
    <property type="entry name" value="AAA_lid_NorR"/>
</dbReference>
<evidence type="ECO:0000256" key="6">
    <source>
        <dbReference type="ARBA" id="ARBA00023163"/>
    </source>
</evidence>
<dbReference type="Gene3D" id="3.30.450.40">
    <property type="match status" value="1"/>
</dbReference>
<dbReference type="Gene3D" id="1.10.10.60">
    <property type="entry name" value="Homeodomain-like"/>
    <property type="match status" value="1"/>
</dbReference>
<dbReference type="FunFam" id="3.40.50.300:FF:000006">
    <property type="entry name" value="DNA-binding transcriptional regulator NtrC"/>
    <property type="match status" value="1"/>
</dbReference>
<dbReference type="PROSITE" id="PS00676">
    <property type="entry name" value="SIGMA54_INTERACT_2"/>
    <property type="match status" value="1"/>
</dbReference>
<dbReference type="PROSITE" id="PS00675">
    <property type="entry name" value="SIGMA54_INTERACT_1"/>
    <property type="match status" value="1"/>
</dbReference>
<dbReference type="GO" id="GO:0005524">
    <property type="term" value="F:ATP binding"/>
    <property type="evidence" value="ECO:0007669"/>
    <property type="project" value="UniProtKB-KW"/>
</dbReference>
<dbReference type="PROSITE" id="PS50045">
    <property type="entry name" value="SIGMA54_INTERACT_4"/>
    <property type="match status" value="1"/>
</dbReference>
<evidence type="ECO:0000256" key="4">
    <source>
        <dbReference type="ARBA" id="ARBA00023125"/>
    </source>
</evidence>
<dbReference type="InterPro" id="IPR002078">
    <property type="entry name" value="Sigma_54_int"/>
</dbReference>
<dbReference type="PROSITE" id="PS00688">
    <property type="entry name" value="SIGMA54_INTERACT_3"/>
    <property type="match status" value="1"/>
</dbReference>
<dbReference type="Proteomes" id="UP000322981">
    <property type="component" value="Unassembled WGS sequence"/>
</dbReference>
<evidence type="ECO:0000313" key="9">
    <source>
        <dbReference type="Proteomes" id="UP000322981"/>
    </source>
</evidence>
<dbReference type="InterPro" id="IPR027417">
    <property type="entry name" value="P-loop_NTPase"/>
</dbReference>
<keyword evidence="6" id="KW-0804">Transcription</keyword>
<dbReference type="RefSeq" id="WP_150094760.1">
    <property type="nucleotide sequence ID" value="NZ_JBFUOH010000064.1"/>
</dbReference>
<dbReference type="GO" id="GO:0003677">
    <property type="term" value="F:DNA binding"/>
    <property type="evidence" value="ECO:0007669"/>
    <property type="project" value="UniProtKB-KW"/>
</dbReference>
<dbReference type="PANTHER" id="PTHR32071">
    <property type="entry name" value="TRANSCRIPTIONAL REGULATORY PROTEIN"/>
    <property type="match status" value="1"/>
</dbReference>
<gene>
    <name evidence="8" type="ORF">F2Q65_17830</name>
</gene>
<dbReference type="OrthoDB" id="9804019at2"/>
<dbReference type="InterPro" id="IPR029016">
    <property type="entry name" value="GAF-like_dom_sf"/>
</dbReference>
<feature type="domain" description="Sigma-54 factor interaction" evidence="7">
    <location>
        <begin position="205"/>
        <end position="434"/>
    </location>
</feature>
<protein>
    <submittedName>
        <fullName evidence="8">Sigma-54-dependent Fis family transcriptional regulator</fullName>
    </submittedName>
</protein>
<comment type="caution">
    <text evidence="8">The sequence shown here is derived from an EMBL/GenBank/DDBJ whole genome shotgun (WGS) entry which is preliminary data.</text>
</comment>
<keyword evidence="5" id="KW-0010">Activator</keyword>
<dbReference type="Pfam" id="PF25601">
    <property type="entry name" value="AAA_lid_14"/>
    <property type="match status" value="1"/>
</dbReference>
<dbReference type="SMART" id="SM00382">
    <property type="entry name" value="AAA"/>
    <property type="match status" value="1"/>
</dbReference>
<organism evidence="8 9">
    <name type="scientific">Thiohalocapsa marina</name>
    <dbReference type="NCBI Taxonomy" id="424902"/>
    <lineage>
        <taxon>Bacteria</taxon>
        <taxon>Pseudomonadati</taxon>
        <taxon>Pseudomonadota</taxon>
        <taxon>Gammaproteobacteria</taxon>
        <taxon>Chromatiales</taxon>
        <taxon>Chromatiaceae</taxon>
        <taxon>Thiohalocapsa</taxon>
    </lineage>
</organism>
<name>A0A5M8FCY5_9GAMM</name>
<evidence type="ECO:0000256" key="3">
    <source>
        <dbReference type="ARBA" id="ARBA00023015"/>
    </source>
</evidence>
<dbReference type="SUPFAM" id="SSF55781">
    <property type="entry name" value="GAF domain-like"/>
    <property type="match status" value="1"/>
</dbReference>
<dbReference type="Gene3D" id="1.10.8.60">
    <property type="match status" value="1"/>
</dbReference>
<dbReference type="CDD" id="cd00009">
    <property type="entry name" value="AAA"/>
    <property type="match status" value="1"/>
</dbReference>
<keyword evidence="4" id="KW-0238">DNA-binding</keyword>
<reference evidence="8 9" key="1">
    <citation type="submission" date="2019-09" db="EMBL/GenBank/DDBJ databases">
        <title>Whole-genome sequence of the purple sulfur bacterium Thiohalocapsa marina DSM 19078.</title>
        <authorList>
            <person name="Kyndt J.A."/>
            <person name="Meyer T.E."/>
        </authorList>
    </citation>
    <scope>NUCLEOTIDE SEQUENCE [LARGE SCALE GENOMIC DNA]</scope>
    <source>
        <strain evidence="8 9">DSM 19078</strain>
    </source>
</reference>
<dbReference type="InterPro" id="IPR025944">
    <property type="entry name" value="Sigma_54_int_dom_CS"/>
</dbReference>
<dbReference type="InterPro" id="IPR025943">
    <property type="entry name" value="Sigma_54_int_dom_ATP-bd_2"/>
</dbReference>
<accession>A0A5M8FCY5</accession>
<evidence type="ECO:0000256" key="5">
    <source>
        <dbReference type="ARBA" id="ARBA00023159"/>
    </source>
</evidence>
<evidence type="ECO:0000313" key="8">
    <source>
        <dbReference type="EMBL" id="KAA6182529.1"/>
    </source>
</evidence>
<dbReference type="InterPro" id="IPR003593">
    <property type="entry name" value="AAA+_ATPase"/>
</dbReference>
<proteinExistence type="predicted"/>
<dbReference type="Pfam" id="PF00158">
    <property type="entry name" value="Sigma54_activat"/>
    <property type="match status" value="1"/>
</dbReference>
<keyword evidence="2" id="KW-0067">ATP-binding</keyword>
<keyword evidence="3" id="KW-0805">Transcription regulation</keyword>
<dbReference type="PANTHER" id="PTHR32071:SF117">
    <property type="entry name" value="PTS-DEPENDENT DIHYDROXYACETONE KINASE OPERON REGULATORY PROTEIN-RELATED"/>
    <property type="match status" value="1"/>
</dbReference>
<evidence type="ECO:0000259" key="7">
    <source>
        <dbReference type="PROSITE" id="PS50045"/>
    </source>
</evidence>
<dbReference type="AlphaFoldDB" id="A0A5M8FCY5"/>
<evidence type="ECO:0000256" key="2">
    <source>
        <dbReference type="ARBA" id="ARBA00022840"/>
    </source>
</evidence>
<dbReference type="GO" id="GO:0006355">
    <property type="term" value="P:regulation of DNA-templated transcription"/>
    <property type="evidence" value="ECO:0007669"/>
    <property type="project" value="InterPro"/>
</dbReference>